<evidence type="ECO:0000313" key="1">
    <source>
        <dbReference type="EMBL" id="SFS94514.1"/>
    </source>
</evidence>
<gene>
    <name evidence="1" type="ORF">SAMN05660874_04457</name>
</gene>
<dbReference type="AlphaFoldDB" id="A0A1I6TZE6"/>
<accession>A0A1I6TZE6</accession>
<dbReference type="EMBL" id="FOZX01000008">
    <property type="protein sequence ID" value="SFS94514.1"/>
    <property type="molecule type" value="Genomic_DNA"/>
</dbReference>
<protein>
    <recommendedName>
        <fullName evidence="3">DUF3558 domain-containing protein</fullName>
    </recommendedName>
</protein>
<reference evidence="2" key="1">
    <citation type="submission" date="2016-10" db="EMBL/GenBank/DDBJ databases">
        <authorList>
            <person name="Varghese N."/>
            <person name="Submissions S."/>
        </authorList>
    </citation>
    <scope>NUCLEOTIDE SEQUENCE [LARGE SCALE GENOMIC DNA]</scope>
    <source>
        <strain evidence="2">DSM 44771</strain>
    </source>
</reference>
<proteinExistence type="predicted"/>
<evidence type="ECO:0000313" key="2">
    <source>
        <dbReference type="Proteomes" id="UP000198852"/>
    </source>
</evidence>
<dbReference type="Proteomes" id="UP000198852">
    <property type="component" value="Unassembled WGS sequence"/>
</dbReference>
<organism evidence="1 2">
    <name type="scientific">Saccharopolyspora flava</name>
    <dbReference type="NCBI Taxonomy" id="95161"/>
    <lineage>
        <taxon>Bacteria</taxon>
        <taxon>Bacillati</taxon>
        <taxon>Actinomycetota</taxon>
        <taxon>Actinomycetes</taxon>
        <taxon>Pseudonocardiales</taxon>
        <taxon>Pseudonocardiaceae</taxon>
        <taxon>Saccharopolyspora</taxon>
    </lineage>
</organism>
<sequence>MAHLGVVSRTHRGYGYPVPKFRDRLPRLLVLCVLAGGSALAGCAADVSGTPIPAAGFQDQPEATETRSAIATPPNIPAPRGEVDPCTLLAPADLVPVGGVVGPPHPGNPVPGACAHLLGGQPDNTAAAGFHEPYRVLAQRQPRGVEVDVLGYSSWLYCEPVTGYQTCTAATAIRPDRSLLTMLSLKDASAADTADRLFGLTSAALRKLPPA</sequence>
<evidence type="ECO:0008006" key="3">
    <source>
        <dbReference type="Google" id="ProtNLM"/>
    </source>
</evidence>
<name>A0A1I6TZE6_9PSEU</name>
<keyword evidence="2" id="KW-1185">Reference proteome</keyword>